<dbReference type="InterPro" id="IPR007187">
    <property type="entry name" value="Nucleoporin_Nup133/Nup155_C"/>
</dbReference>
<dbReference type="SUPFAM" id="SSF117289">
    <property type="entry name" value="Nucleoporin domain"/>
    <property type="match status" value="1"/>
</dbReference>
<evidence type="ECO:0000313" key="12">
    <source>
        <dbReference type="Proteomes" id="UP000289152"/>
    </source>
</evidence>
<keyword evidence="4" id="KW-0509">mRNA transport</keyword>
<organism evidence="11 12">
    <name type="scientific">Tremella mesenterica</name>
    <name type="common">Jelly fungus</name>
    <dbReference type="NCBI Taxonomy" id="5217"/>
    <lineage>
        <taxon>Eukaryota</taxon>
        <taxon>Fungi</taxon>
        <taxon>Dikarya</taxon>
        <taxon>Basidiomycota</taxon>
        <taxon>Agaricomycotina</taxon>
        <taxon>Tremellomycetes</taxon>
        <taxon>Tremellales</taxon>
        <taxon>Tremellaceae</taxon>
        <taxon>Tremella</taxon>
    </lineage>
</organism>
<dbReference type="EMBL" id="SDIL01000018">
    <property type="protein sequence ID" value="RXK40460.1"/>
    <property type="molecule type" value="Genomic_DNA"/>
</dbReference>
<keyword evidence="5" id="KW-0653">Protein transport</keyword>
<dbReference type="GO" id="GO:0016973">
    <property type="term" value="P:poly(A)+ mRNA export from nucleus"/>
    <property type="evidence" value="ECO:0007669"/>
    <property type="project" value="TreeGrafter"/>
</dbReference>
<evidence type="ECO:0000256" key="6">
    <source>
        <dbReference type="ARBA" id="ARBA00023010"/>
    </source>
</evidence>
<keyword evidence="7" id="KW-0539">Nucleus</keyword>
<dbReference type="STRING" id="5217.A0A4Q1BRB6"/>
<dbReference type="FunCoup" id="A0A4Q1BRB6">
    <property type="interactions" value="93"/>
</dbReference>
<comment type="caution">
    <text evidence="11">The sequence shown here is derived from an EMBL/GenBank/DDBJ whole genome shotgun (WGS) entry which is preliminary data.</text>
</comment>
<sequence>MFNSPAPRHTPRRGGSLAPPSIRRGTPSVFSERDRDRDFPLTPSVRSSRLPPIRRVSPTSSAGDTIRTARHEVEQYEKVYWSKDATHAVSSAGPLPREVQQLVKGAEDLVVRPLSGSIDPQSGFAFIASSSTCISWNYAKRTHSSPTCYTFPAPRSSQGHGASAPPVISALYHGSNGSEPGMILVSPTGEMRIWESMNLALANVDRFQRVELELEQDDFVQKIWEISSSTLIVTTTTSQAFRLNLTSSAGRCVPSVTPLTKSGGIFGRTTASIFGSREDREGVVAVTSSAGSVFMMAQRTLQKWALGAEGQKVSFDLTMSSILRADDKYLQEYDLHDAVGQTLYGNQWSPHRVHLELNDLLAFSQEELAVLVSYSDHQSGSGSKRIHNSHAIVLFSIHPKSNALTVDRIVEVSYLAHPDPRMLDVPRLSIPSGSPIAFIRFADVIVMVSMLPDSPYEDVIVLKESHRNAFLGVGCRSGSAKHAISPSLIVMPAIGGLLTVEVFEAADEALSQEMTATARLKSKMEQAVFFGDRSENPLSFDLPAGFKGDPAEAALAVSAEVLASSSPYMPTIFELRPQLSDRLLREKELIRFVRSNGLLSMLPQTTRRALSRDAEKIKASIDLWDHQNRLMDHMIPHSPQSLLSDAITAYMSRHDSSEDGDVVRLFFRSHLHEIDSLLTTVVSTFRAATSSDSRMDLGPWVEEVNNIFISVNRAASQLREDEHATYEIDRLRPASELWTAQDALIDSLDGLYSITEGLIRDRTRDLGSVVDEPPSASSHLRSQQEVQAHLKRQMVDLAAALCTNMEEKMRAAKTREMDKGVDPKLGASLAERWAALKPRVIRPLVGIDRVSEAYELAEHHSDYSTLVYLCHQPKTTRGQVQLQTYIERFGEVFAFVLYEYYIEQGQLHALLSQDEVYGHLLTKFFDQYHYPELAWMHHIACKRFGEAAASLHTVATTSQELVKDHLASSIAKLAAVAEIKTRGPSQTRVDLLSTIDDELELVKVQNDLRESLRSDSTTKRGSPSIENFVVTNCKGLENRPAFKALFIDLGRRLLEGKALDVEGLIDALTLKDNHGSSAGDSAVALDRLTKSSDLPEGRKEVALISIWRRVFIQDDWLAIARTAGRSEKAQRGLQRQTLTYATVRALGEIKDFPSNYIISPLTATQPPLLAEVAARFPERPAGEIEMLMRDHEDEIRTLQRYMNEAVLEERVKEVVELVREDTASAEDVIGIGGEDGEGDVEM</sequence>
<dbReference type="GO" id="GO:0031080">
    <property type="term" value="C:nuclear pore outer ring"/>
    <property type="evidence" value="ECO:0007669"/>
    <property type="project" value="TreeGrafter"/>
</dbReference>
<evidence type="ECO:0000256" key="2">
    <source>
        <dbReference type="ARBA" id="ARBA00005569"/>
    </source>
</evidence>
<reference evidence="11 12" key="1">
    <citation type="submission" date="2016-06" db="EMBL/GenBank/DDBJ databases">
        <title>Evolution of pathogenesis and genome organization in the Tremellales.</title>
        <authorList>
            <person name="Cuomo C."/>
            <person name="Litvintseva A."/>
            <person name="Heitman J."/>
            <person name="Chen Y."/>
            <person name="Sun S."/>
            <person name="Springer D."/>
            <person name="Dromer F."/>
            <person name="Young S."/>
            <person name="Zeng Q."/>
            <person name="Chapman S."/>
            <person name="Gujja S."/>
            <person name="Saif S."/>
            <person name="Birren B."/>
        </authorList>
    </citation>
    <scope>NUCLEOTIDE SEQUENCE [LARGE SCALE GENOMIC DNA]</scope>
    <source>
        <strain evidence="11 12">ATCC 28783</strain>
    </source>
</reference>
<evidence type="ECO:0000256" key="7">
    <source>
        <dbReference type="ARBA" id="ARBA00023242"/>
    </source>
</evidence>
<dbReference type="GO" id="GO:0000972">
    <property type="term" value="P:transcription-dependent tethering of RNA polymerase II gene DNA at nuclear periphery"/>
    <property type="evidence" value="ECO:0007669"/>
    <property type="project" value="TreeGrafter"/>
</dbReference>
<dbReference type="Proteomes" id="UP000289152">
    <property type="component" value="Unassembled WGS sequence"/>
</dbReference>
<dbReference type="PANTHER" id="PTHR13405">
    <property type="entry name" value="NUCLEAR PORE COMPLEX PROTEIN NUP133"/>
    <property type="match status" value="1"/>
</dbReference>
<dbReference type="Pfam" id="PF08801">
    <property type="entry name" value="Nucleoporin_N"/>
    <property type="match status" value="1"/>
</dbReference>
<keyword evidence="3" id="KW-0813">Transport</keyword>
<protein>
    <recommendedName>
        <fullName evidence="13">Nuclear pore complex protein Nup133</fullName>
    </recommendedName>
</protein>
<dbReference type="OrthoDB" id="103454at2759"/>
<feature type="domain" description="Nucleoporin Nup133/Nup155-like N-terminal" evidence="10">
    <location>
        <begin position="89"/>
        <end position="326"/>
    </location>
</feature>
<accession>A0A4Q1BRB6</accession>
<evidence type="ECO:0000256" key="4">
    <source>
        <dbReference type="ARBA" id="ARBA00022816"/>
    </source>
</evidence>
<dbReference type="Gene3D" id="2.130.10.10">
    <property type="entry name" value="YVTN repeat-like/Quinoprotein amine dehydrogenase"/>
    <property type="match status" value="1"/>
</dbReference>
<feature type="region of interest" description="Disordered" evidence="8">
    <location>
        <begin position="1"/>
        <end position="69"/>
    </location>
</feature>
<keyword evidence="12" id="KW-1185">Reference proteome</keyword>
<dbReference type="GO" id="GO:0017056">
    <property type="term" value="F:structural constituent of nuclear pore"/>
    <property type="evidence" value="ECO:0007669"/>
    <property type="project" value="InterPro"/>
</dbReference>
<dbReference type="InParanoid" id="A0A4Q1BRB6"/>
<feature type="domain" description="Nucleoporin Nup133/Nup155-like C-terminal" evidence="9">
    <location>
        <begin position="788"/>
        <end position="1212"/>
    </location>
</feature>
<dbReference type="Pfam" id="PF03177">
    <property type="entry name" value="Nucleoporin_C"/>
    <property type="match status" value="1"/>
</dbReference>
<proteinExistence type="inferred from homology"/>
<dbReference type="InterPro" id="IPR014908">
    <property type="entry name" value="Nucleoporin_Nup133/Nup155_N"/>
</dbReference>
<dbReference type="InterPro" id="IPR037624">
    <property type="entry name" value="Nup133-like"/>
</dbReference>
<evidence type="ECO:0000256" key="1">
    <source>
        <dbReference type="ARBA" id="ARBA00004259"/>
    </source>
</evidence>
<name>A0A4Q1BRB6_TREME</name>
<keyword evidence="6" id="KW-0811">Translocation</keyword>
<dbReference type="VEuPathDB" id="FungiDB:TREMEDRAFT_74725"/>
<gene>
    <name evidence="11" type="ORF">M231_02293</name>
</gene>
<evidence type="ECO:0000313" key="11">
    <source>
        <dbReference type="EMBL" id="RXK40460.1"/>
    </source>
</evidence>
<evidence type="ECO:0000256" key="3">
    <source>
        <dbReference type="ARBA" id="ARBA00022448"/>
    </source>
</evidence>
<dbReference type="GO" id="GO:0006606">
    <property type="term" value="P:protein import into nucleus"/>
    <property type="evidence" value="ECO:0007669"/>
    <property type="project" value="TreeGrafter"/>
</dbReference>
<dbReference type="Gene3D" id="1.20.58.1380">
    <property type="match status" value="1"/>
</dbReference>
<evidence type="ECO:0000259" key="10">
    <source>
        <dbReference type="Pfam" id="PF08801"/>
    </source>
</evidence>
<evidence type="ECO:0000256" key="8">
    <source>
        <dbReference type="SAM" id="MobiDB-lite"/>
    </source>
</evidence>
<dbReference type="InterPro" id="IPR015943">
    <property type="entry name" value="WD40/YVTN_repeat-like_dom_sf"/>
</dbReference>
<comment type="similarity">
    <text evidence="2">Belongs to the nucleoporin Nup133 family.</text>
</comment>
<evidence type="ECO:0000256" key="5">
    <source>
        <dbReference type="ARBA" id="ARBA00022927"/>
    </source>
</evidence>
<comment type="subcellular location">
    <subcellularLocation>
        <location evidence="1">Nucleus envelope</location>
    </subcellularLocation>
</comment>
<evidence type="ECO:0008006" key="13">
    <source>
        <dbReference type="Google" id="ProtNLM"/>
    </source>
</evidence>
<dbReference type="PANTHER" id="PTHR13405:SF11">
    <property type="entry name" value="NUCLEAR PORE COMPLEX PROTEIN NUP133"/>
    <property type="match status" value="1"/>
</dbReference>
<dbReference type="AlphaFoldDB" id="A0A4Q1BRB6"/>
<evidence type="ECO:0000259" key="9">
    <source>
        <dbReference type="Pfam" id="PF03177"/>
    </source>
</evidence>